<feature type="transmembrane region" description="Helical" evidence="7">
    <location>
        <begin position="59"/>
        <end position="77"/>
    </location>
</feature>
<evidence type="ECO:0000259" key="8">
    <source>
        <dbReference type="Pfam" id="PF01694"/>
    </source>
</evidence>
<keyword evidence="4" id="KW-0378">Hydrolase</keyword>
<dbReference type="GO" id="GO:0004252">
    <property type="term" value="F:serine-type endopeptidase activity"/>
    <property type="evidence" value="ECO:0007669"/>
    <property type="project" value="InterPro"/>
</dbReference>
<organism evidence="9">
    <name type="scientific">Solibacter usitatus (strain Ellin6076)</name>
    <dbReference type="NCBI Taxonomy" id="234267"/>
    <lineage>
        <taxon>Bacteria</taxon>
        <taxon>Pseudomonadati</taxon>
        <taxon>Acidobacteriota</taxon>
        <taxon>Terriglobia</taxon>
        <taxon>Bryobacterales</taxon>
        <taxon>Solibacteraceae</taxon>
        <taxon>Candidatus Solibacter</taxon>
    </lineage>
</organism>
<evidence type="ECO:0000256" key="4">
    <source>
        <dbReference type="ARBA" id="ARBA00022801"/>
    </source>
</evidence>
<feature type="transmembrane region" description="Helical" evidence="7">
    <location>
        <begin position="148"/>
        <end position="165"/>
    </location>
</feature>
<evidence type="ECO:0000256" key="1">
    <source>
        <dbReference type="ARBA" id="ARBA00004141"/>
    </source>
</evidence>
<keyword evidence="6 7" id="KW-0472">Membrane</keyword>
<evidence type="ECO:0000313" key="9">
    <source>
        <dbReference type="EMBL" id="ABJ81331.1"/>
    </source>
</evidence>
<sequence>MMELMDPRRMCPHCRAFITTKDRVCPYCNEAVAPRQVSRDDSSALVAGFISHLHFNTTIILLMNIGLYIVTAVFSLQSGNSDAFFNLDGRTLIAFGAKFDPLLAQGEWWRLVTAGFLHGGMLHIFMNTWALFGLGAQVEETFGSSRMWVIYFVATVTGFYASAVWSPALSVGASAGIFGLLGAMIAFGVRHHGFTGDAFRSQYMFWAGLNLLFGILGSGRIDNAAHIGGLIGGFAVAYMAGSNSRRPWEATAWMVAAIGCVLLTALSFLKMYLWFARHTQ</sequence>
<comment type="similarity">
    <text evidence="2">Belongs to the peptidase S54 family.</text>
</comment>
<evidence type="ECO:0000256" key="6">
    <source>
        <dbReference type="ARBA" id="ARBA00023136"/>
    </source>
</evidence>
<dbReference type="InParanoid" id="Q02C85"/>
<dbReference type="KEGG" id="sus:Acid_0319"/>
<dbReference type="PANTHER" id="PTHR43731">
    <property type="entry name" value="RHOMBOID PROTEASE"/>
    <property type="match status" value="1"/>
</dbReference>
<dbReference type="InterPro" id="IPR035952">
    <property type="entry name" value="Rhomboid-like_sf"/>
</dbReference>
<dbReference type="Gene3D" id="1.20.1540.10">
    <property type="entry name" value="Rhomboid-like"/>
    <property type="match status" value="1"/>
</dbReference>
<accession>Q02C85</accession>
<dbReference type="eggNOG" id="COG0705">
    <property type="taxonomic scope" value="Bacteria"/>
</dbReference>
<name>Q02C85_SOLUE</name>
<reference evidence="9" key="1">
    <citation type="submission" date="2006-10" db="EMBL/GenBank/DDBJ databases">
        <title>Complete sequence of Solibacter usitatus Ellin6076.</title>
        <authorList>
            <consortium name="US DOE Joint Genome Institute"/>
            <person name="Copeland A."/>
            <person name="Lucas S."/>
            <person name="Lapidus A."/>
            <person name="Barry K."/>
            <person name="Detter J.C."/>
            <person name="Glavina del Rio T."/>
            <person name="Hammon N."/>
            <person name="Israni S."/>
            <person name="Dalin E."/>
            <person name="Tice H."/>
            <person name="Pitluck S."/>
            <person name="Thompson L.S."/>
            <person name="Brettin T."/>
            <person name="Bruce D."/>
            <person name="Han C."/>
            <person name="Tapia R."/>
            <person name="Gilna P."/>
            <person name="Schmutz J."/>
            <person name="Larimer F."/>
            <person name="Land M."/>
            <person name="Hauser L."/>
            <person name="Kyrpides N."/>
            <person name="Mikhailova N."/>
            <person name="Janssen P.H."/>
            <person name="Kuske C.R."/>
            <person name="Richardson P."/>
        </authorList>
    </citation>
    <scope>NUCLEOTIDE SEQUENCE</scope>
    <source>
        <strain evidence="9">Ellin6076</strain>
    </source>
</reference>
<dbReference type="InterPro" id="IPR022764">
    <property type="entry name" value="Peptidase_S54_rhomboid_dom"/>
</dbReference>
<dbReference type="STRING" id="234267.Acid_0319"/>
<dbReference type="GO" id="GO:0016020">
    <property type="term" value="C:membrane"/>
    <property type="evidence" value="ECO:0007669"/>
    <property type="project" value="UniProtKB-SubCell"/>
</dbReference>
<evidence type="ECO:0000256" key="2">
    <source>
        <dbReference type="ARBA" id="ARBA00009045"/>
    </source>
</evidence>
<dbReference type="EMBL" id="CP000473">
    <property type="protein sequence ID" value="ABJ81331.1"/>
    <property type="molecule type" value="Genomic_DNA"/>
</dbReference>
<protein>
    <submittedName>
        <fullName evidence="9">Rhomboid family protein</fullName>
    </submittedName>
</protein>
<comment type="subcellular location">
    <subcellularLocation>
        <location evidence="1">Membrane</location>
        <topology evidence="1">Multi-pass membrane protein</topology>
    </subcellularLocation>
</comment>
<feature type="transmembrane region" description="Helical" evidence="7">
    <location>
        <begin position="108"/>
        <end position="136"/>
    </location>
</feature>
<dbReference type="Pfam" id="PF01694">
    <property type="entry name" value="Rhomboid"/>
    <property type="match status" value="1"/>
</dbReference>
<dbReference type="PANTHER" id="PTHR43731:SF14">
    <property type="entry name" value="PRESENILIN-ASSOCIATED RHOMBOID-LIKE PROTEIN, MITOCHONDRIAL"/>
    <property type="match status" value="1"/>
</dbReference>
<dbReference type="InterPro" id="IPR050925">
    <property type="entry name" value="Rhomboid_protease_S54"/>
</dbReference>
<dbReference type="SUPFAM" id="SSF144091">
    <property type="entry name" value="Rhomboid-like"/>
    <property type="match status" value="1"/>
</dbReference>
<feature type="transmembrane region" description="Helical" evidence="7">
    <location>
        <begin position="171"/>
        <end position="189"/>
    </location>
</feature>
<evidence type="ECO:0000256" key="5">
    <source>
        <dbReference type="ARBA" id="ARBA00022989"/>
    </source>
</evidence>
<feature type="transmembrane region" description="Helical" evidence="7">
    <location>
        <begin position="201"/>
        <end position="218"/>
    </location>
</feature>
<evidence type="ECO:0000256" key="7">
    <source>
        <dbReference type="SAM" id="Phobius"/>
    </source>
</evidence>
<dbReference type="HOGENOM" id="CLU_055068_3_0_0"/>
<feature type="transmembrane region" description="Helical" evidence="7">
    <location>
        <begin position="253"/>
        <end position="275"/>
    </location>
</feature>
<gene>
    <name evidence="9" type="ordered locus">Acid_0319</name>
</gene>
<dbReference type="AlphaFoldDB" id="Q02C85"/>
<evidence type="ECO:0000256" key="3">
    <source>
        <dbReference type="ARBA" id="ARBA00022692"/>
    </source>
</evidence>
<feature type="domain" description="Peptidase S54 rhomboid" evidence="8">
    <location>
        <begin position="106"/>
        <end position="240"/>
    </location>
</feature>
<keyword evidence="3 7" id="KW-0812">Transmembrane</keyword>
<proteinExistence type="inferred from homology"/>
<feature type="transmembrane region" description="Helical" evidence="7">
    <location>
        <begin position="224"/>
        <end position="241"/>
    </location>
</feature>
<keyword evidence="5 7" id="KW-1133">Transmembrane helix</keyword>